<dbReference type="AlphaFoldDB" id="S0G374"/>
<organism evidence="2 3">
    <name type="scientific">Desulfotignum phosphitoxidans DSM 13687</name>
    <dbReference type="NCBI Taxonomy" id="1286635"/>
    <lineage>
        <taxon>Bacteria</taxon>
        <taxon>Pseudomonadati</taxon>
        <taxon>Thermodesulfobacteriota</taxon>
        <taxon>Desulfobacteria</taxon>
        <taxon>Desulfobacterales</taxon>
        <taxon>Desulfobacteraceae</taxon>
        <taxon>Desulfotignum</taxon>
    </lineage>
</organism>
<dbReference type="OrthoDB" id="2111735at2"/>
<keyword evidence="3" id="KW-1185">Reference proteome</keyword>
<accession>S0G374</accession>
<dbReference type="Proteomes" id="UP000014216">
    <property type="component" value="Unassembled WGS sequence"/>
</dbReference>
<dbReference type="Pfam" id="PF08859">
    <property type="entry name" value="DGC"/>
    <property type="match status" value="1"/>
</dbReference>
<name>S0G374_9BACT</name>
<comment type="caution">
    <text evidence="2">The sequence shown here is derived from an EMBL/GenBank/DDBJ whole genome shotgun (WGS) entry which is preliminary data.</text>
</comment>
<gene>
    <name evidence="2" type="ORF">Dpo_7c01060</name>
</gene>
<dbReference type="RefSeq" id="WP_006967099.1">
    <property type="nucleotide sequence ID" value="NZ_APJX01000007.1"/>
</dbReference>
<evidence type="ECO:0000256" key="1">
    <source>
        <dbReference type="SAM" id="MobiDB-lite"/>
    </source>
</evidence>
<evidence type="ECO:0000313" key="3">
    <source>
        <dbReference type="Proteomes" id="UP000014216"/>
    </source>
</evidence>
<evidence type="ECO:0000313" key="2">
    <source>
        <dbReference type="EMBL" id="EMS78632.1"/>
    </source>
</evidence>
<dbReference type="InterPro" id="IPR014958">
    <property type="entry name" value="DGC"/>
</dbReference>
<feature type="region of interest" description="Disordered" evidence="1">
    <location>
        <begin position="130"/>
        <end position="152"/>
    </location>
</feature>
<sequence length="152" mass="16131">MKDNCGCNAPDIMILSCSGSKNAGQLADRAARELTKEGIGRMFCLAGIAAGISGFVQSAKNTAQIVVINGCDHACAGNLLKNQGIRFADHVIVSRLDIRRTDGDHLDPDDLAAVMHAVRLACKLPVQKKFDSPRPLSPGDRAKSRQLGGKCC</sequence>
<protein>
    <submittedName>
        <fullName evidence="2">DGC domain-containing protein</fullName>
    </submittedName>
</protein>
<proteinExistence type="predicted"/>
<dbReference type="EMBL" id="APJX01000007">
    <property type="protein sequence ID" value="EMS78632.1"/>
    <property type="molecule type" value="Genomic_DNA"/>
</dbReference>
<reference evidence="2 3" key="1">
    <citation type="journal article" date="2013" name="Genome Announc.">
        <title>Draft Genome Sequence of Desulfotignum phosphitoxidans DSM 13687 Strain FiPS-3.</title>
        <authorList>
            <person name="Poehlein A."/>
            <person name="Daniel R."/>
            <person name="Simeonova D.D."/>
        </authorList>
    </citation>
    <scope>NUCLEOTIDE SEQUENCE [LARGE SCALE GENOMIC DNA]</scope>
    <source>
        <strain evidence="2 3">DSM 13687</strain>
    </source>
</reference>